<evidence type="ECO:0000259" key="7">
    <source>
        <dbReference type="Pfam" id="PF01494"/>
    </source>
</evidence>
<keyword evidence="4" id="KW-0521">NADP</keyword>
<dbReference type="PANTHER" id="PTHR46028:SF2">
    <property type="entry name" value="KYNURENINE 3-MONOOXYGENASE"/>
    <property type="match status" value="1"/>
</dbReference>
<reference evidence="9" key="1">
    <citation type="journal article" date="2013" name="Nature">
        <title>Pan genome of the phytoplankton Emiliania underpins its global distribution.</title>
        <authorList>
            <person name="Read B.A."/>
            <person name="Kegel J."/>
            <person name="Klute M.J."/>
            <person name="Kuo A."/>
            <person name="Lefebvre S.C."/>
            <person name="Maumus F."/>
            <person name="Mayer C."/>
            <person name="Miller J."/>
            <person name="Monier A."/>
            <person name="Salamov A."/>
            <person name="Young J."/>
            <person name="Aguilar M."/>
            <person name="Claverie J.M."/>
            <person name="Frickenhaus S."/>
            <person name="Gonzalez K."/>
            <person name="Herman E.K."/>
            <person name="Lin Y.C."/>
            <person name="Napier J."/>
            <person name="Ogata H."/>
            <person name="Sarno A.F."/>
            <person name="Shmutz J."/>
            <person name="Schroeder D."/>
            <person name="de Vargas C."/>
            <person name="Verret F."/>
            <person name="von Dassow P."/>
            <person name="Valentin K."/>
            <person name="Van de Peer Y."/>
            <person name="Wheeler G."/>
            <person name="Dacks J.B."/>
            <person name="Delwiche C.F."/>
            <person name="Dyhrman S.T."/>
            <person name="Glockner G."/>
            <person name="John U."/>
            <person name="Richards T."/>
            <person name="Worden A.Z."/>
            <person name="Zhang X."/>
            <person name="Grigoriev I.V."/>
            <person name="Allen A.E."/>
            <person name="Bidle K."/>
            <person name="Borodovsky M."/>
            <person name="Bowler C."/>
            <person name="Brownlee C."/>
            <person name="Cock J.M."/>
            <person name="Elias M."/>
            <person name="Gladyshev V.N."/>
            <person name="Groth M."/>
            <person name="Guda C."/>
            <person name="Hadaegh A."/>
            <person name="Iglesias-Rodriguez M.D."/>
            <person name="Jenkins J."/>
            <person name="Jones B.M."/>
            <person name="Lawson T."/>
            <person name="Leese F."/>
            <person name="Lindquist E."/>
            <person name="Lobanov A."/>
            <person name="Lomsadze A."/>
            <person name="Malik S.B."/>
            <person name="Marsh M.E."/>
            <person name="Mackinder L."/>
            <person name="Mock T."/>
            <person name="Mueller-Roeber B."/>
            <person name="Pagarete A."/>
            <person name="Parker M."/>
            <person name="Probert I."/>
            <person name="Quesneville H."/>
            <person name="Raines C."/>
            <person name="Rensing S.A."/>
            <person name="Riano-Pachon D.M."/>
            <person name="Richier S."/>
            <person name="Rokitta S."/>
            <person name="Shiraiwa Y."/>
            <person name="Soanes D.M."/>
            <person name="van der Giezen M."/>
            <person name="Wahlund T.M."/>
            <person name="Williams B."/>
            <person name="Wilson W."/>
            <person name="Wolfe G."/>
            <person name="Wurch L.L."/>
        </authorList>
    </citation>
    <scope>NUCLEOTIDE SEQUENCE</scope>
</reference>
<keyword evidence="5" id="KW-0560">Oxidoreductase</keyword>
<dbReference type="Proteomes" id="UP000013827">
    <property type="component" value="Unassembled WGS sequence"/>
</dbReference>
<proteinExistence type="predicted"/>
<evidence type="ECO:0000256" key="3">
    <source>
        <dbReference type="ARBA" id="ARBA00022827"/>
    </source>
</evidence>
<dbReference type="Pfam" id="PF01494">
    <property type="entry name" value="FAD_binding_3"/>
    <property type="match status" value="1"/>
</dbReference>
<dbReference type="EnsemblProtists" id="EOD27152">
    <property type="protein sequence ID" value="EOD27152"/>
    <property type="gene ID" value="EMIHUDRAFT_100321"/>
</dbReference>
<dbReference type="STRING" id="2903.R1CWR2"/>
<evidence type="ECO:0000256" key="1">
    <source>
        <dbReference type="ARBA" id="ARBA00001974"/>
    </source>
</evidence>
<dbReference type="HOGENOM" id="CLU_023210_0_1_1"/>
<dbReference type="AlphaFoldDB" id="A0A0D3JUG7"/>
<dbReference type="Gene3D" id="3.50.50.60">
    <property type="entry name" value="FAD/NAD(P)-binding domain"/>
    <property type="match status" value="1"/>
</dbReference>
<dbReference type="InterPro" id="IPR036188">
    <property type="entry name" value="FAD/NAD-bd_sf"/>
</dbReference>
<evidence type="ECO:0000256" key="4">
    <source>
        <dbReference type="ARBA" id="ARBA00022857"/>
    </source>
</evidence>
<dbReference type="GO" id="GO:0070189">
    <property type="term" value="P:kynurenine metabolic process"/>
    <property type="evidence" value="ECO:0007669"/>
    <property type="project" value="TreeGrafter"/>
</dbReference>
<evidence type="ECO:0000256" key="2">
    <source>
        <dbReference type="ARBA" id="ARBA00022630"/>
    </source>
</evidence>
<evidence type="ECO:0000256" key="5">
    <source>
        <dbReference type="ARBA" id="ARBA00023002"/>
    </source>
</evidence>
<dbReference type="InterPro" id="IPR002938">
    <property type="entry name" value="FAD-bd"/>
</dbReference>
<accession>A0A0D3JUG7</accession>
<evidence type="ECO:0000313" key="9">
    <source>
        <dbReference type="Proteomes" id="UP000013827"/>
    </source>
</evidence>
<dbReference type="PaxDb" id="2903-EOD27152"/>
<dbReference type="KEGG" id="ehx:EMIHUDRAFT_100321"/>
<dbReference type="GO" id="GO:0004502">
    <property type="term" value="F:kynurenine 3-monooxygenase activity"/>
    <property type="evidence" value="ECO:0007669"/>
    <property type="project" value="TreeGrafter"/>
</dbReference>
<keyword evidence="2" id="KW-0285">Flavoprotein</keyword>
<dbReference type="GO" id="GO:0071949">
    <property type="term" value="F:FAD binding"/>
    <property type="evidence" value="ECO:0007669"/>
    <property type="project" value="InterPro"/>
</dbReference>
<sequence length="511" mass="54021">MADGSQPITIVGAGLVGALLATVLARRGYRVTVYERYGDIRAIPSSGRSINLVATARGLRALTLLPDDVRARLLELGVRVTGRVIHAGGEPIFQRYGKDDSEFNYSISRYELNKFLISEAEAAGATLRFGHRLLGVELEGEYPVLTFAAPHEASGQRGVLDSALHAEDNTGAEREARHFRDTAPRVVVRCGGPVVAADGGGSAVRQALSSAGACYKEMSFPRAAAEAGGMARHGLHIWPRGSHMLMGLANLDGGRRRLATPLCLRHPQRPSSQAGDATLADDASAGASFDHVEAQGVASAAAFLEAHYATALPLLGGVEAAARQLAENPRGILGTAHAIVPFFGQGMNCGFEDVHELVRLLDEHAAPAVASPAGYAAAFAAFEAARKPNADAIADMALENYVEMQSSTADPQFRLCKAVENALENSPLGARFRSRYAMVCYGGAGNVTYANAQALGRVQWEIVLELAKGVSSAEEAAAQLDVAQAERLLAERLEPLQKELQVDLATVSHAA</sequence>
<protein>
    <recommendedName>
        <fullName evidence="7">FAD-binding domain-containing protein</fullName>
    </recommendedName>
</protein>
<dbReference type="eggNOG" id="KOG2614">
    <property type="taxonomic scope" value="Eukaryota"/>
</dbReference>
<keyword evidence="9" id="KW-1185">Reference proteome</keyword>
<dbReference type="GeneID" id="17272698"/>
<feature type="domain" description="FAD-binding" evidence="7">
    <location>
        <begin position="8"/>
        <end position="140"/>
    </location>
</feature>
<keyword evidence="3" id="KW-0274">FAD</keyword>
<reference evidence="8" key="2">
    <citation type="submission" date="2024-10" db="UniProtKB">
        <authorList>
            <consortium name="EnsemblProtists"/>
        </authorList>
    </citation>
    <scope>IDENTIFICATION</scope>
</reference>
<dbReference type="OMA" id="REFMFIA"/>
<dbReference type="RefSeq" id="XP_005779581.1">
    <property type="nucleotide sequence ID" value="XM_005779524.1"/>
</dbReference>
<dbReference type="SUPFAM" id="SSF51905">
    <property type="entry name" value="FAD/NAD(P)-binding domain"/>
    <property type="match status" value="1"/>
</dbReference>
<keyword evidence="6" id="KW-0503">Monooxygenase</keyword>
<comment type="cofactor">
    <cofactor evidence="1">
        <name>FAD</name>
        <dbReference type="ChEBI" id="CHEBI:57692"/>
    </cofactor>
</comment>
<organism evidence="8 9">
    <name type="scientific">Emiliania huxleyi (strain CCMP1516)</name>
    <dbReference type="NCBI Taxonomy" id="280463"/>
    <lineage>
        <taxon>Eukaryota</taxon>
        <taxon>Haptista</taxon>
        <taxon>Haptophyta</taxon>
        <taxon>Prymnesiophyceae</taxon>
        <taxon>Isochrysidales</taxon>
        <taxon>Noelaerhabdaceae</taxon>
        <taxon>Emiliania</taxon>
    </lineage>
</organism>
<dbReference type="PANTHER" id="PTHR46028">
    <property type="entry name" value="KYNURENINE 3-MONOOXYGENASE"/>
    <property type="match status" value="1"/>
</dbReference>
<dbReference type="PRINTS" id="PR00420">
    <property type="entry name" value="RNGMNOXGNASE"/>
</dbReference>
<evidence type="ECO:0000313" key="8">
    <source>
        <dbReference type="EnsemblProtists" id="EOD27152"/>
    </source>
</evidence>
<evidence type="ECO:0000256" key="6">
    <source>
        <dbReference type="ARBA" id="ARBA00023033"/>
    </source>
</evidence>
<name>A0A0D3JUG7_EMIH1</name>